<evidence type="ECO:0000256" key="9">
    <source>
        <dbReference type="ARBA" id="ARBA00022909"/>
    </source>
</evidence>
<dbReference type="PANTHER" id="PTHR43071">
    <property type="entry name" value="2-AMINO-4-HYDROXY-6-HYDROXYMETHYLDIHYDROPTERIDINE PYROPHOSPHOKINASE"/>
    <property type="match status" value="1"/>
</dbReference>
<comment type="pathway">
    <text evidence="1">Cofactor biosynthesis; tetrahydrofolate biosynthesis; 2-amino-4-hydroxy-6-hydroxymethyl-7,8-dihydropteridine diphosphate from 7,8-dihydroneopterin triphosphate: step 4/4.</text>
</comment>
<comment type="function">
    <text evidence="10">Catalyzes the transfer of pyrophosphate from adenosine triphosphate (ATP) to 6-hydroxymethyl-7,8-dihydropterin, an enzymatic step in folate biosynthesis pathway.</text>
</comment>
<organism evidence="14 15">
    <name type="scientific">Thorsellia kenyensis</name>
    <dbReference type="NCBI Taxonomy" id="1549888"/>
    <lineage>
        <taxon>Bacteria</taxon>
        <taxon>Pseudomonadati</taxon>
        <taxon>Pseudomonadota</taxon>
        <taxon>Gammaproteobacteria</taxon>
        <taxon>Enterobacterales</taxon>
        <taxon>Thorselliaceae</taxon>
        <taxon>Thorsellia</taxon>
    </lineage>
</organism>
<evidence type="ECO:0000256" key="7">
    <source>
        <dbReference type="ARBA" id="ARBA00022777"/>
    </source>
</evidence>
<name>A0ABV6CCL1_9GAMM</name>
<keyword evidence="7" id="KW-0418">Kinase</keyword>
<protein>
    <recommendedName>
        <fullName evidence="4">2-amino-4-hydroxy-6-hydroxymethyldihydropteridine pyrophosphokinase</fullName>
        <ecNumber evidence="3">2.7.6.3</ecNumber>
    </recommendedName>
    <alternativeName>
        <fullName evidence="11">6-hydroxymethyl-7,8-dihydropterin pyrophosphokinase</fullName>
    </alternativeName>
    <alternativeName>
        <fullName evidence="12">7,8-dihydro-6-hydroxymethylpterin-pyrophosphokinase</fullName>
    </alternativeName>
</protein>
<dbReference type="SUPFAM" id="SSF55083">
    <property type="entry name" value="6-hydroxymethyl-7,8-dihydropterin pyrophosphokinase, HPPK"/>
    <property type="match status" value="1"/>
</dbReference>
<feature type="domain" description="7,8-dihydro-6-hydroxymethylpterin-pyrophosphokinase" evidence="13">
    <location>
        <begin position="100"/>
        <end position="111"/>
    </location>
</feature>
<accession>A0ABV6CCL1</accession>
<evidence type="ECO:0000256" key="8">
    <source>
        <dbReference type="ARBA" id="ARBA00022840"/>
    </source>
</evidence>
<evidence type="ECO:0000256" key="10">
    <source>
        <dbReference type="ARBA" id="ARBA00029409"/>
    </source>
</evidence>
<evidence type="ECO:0000256" key="6">
    <source>
        <dbReference type="ARBA" id="ARBA00022741"/>
    </source>
</evidence>
<dbReference type="PROSITE" id="PS00794">
    <property type="entry name" value="HPPK"/>
    <property type="match status" value="1"/>
</dbReference>
<comment type="similarity">
    <text evidence="2">Belongs to the HPPK family.</text>
</comment>
<reference evidence="14 15" key="1">
    <citation type="submission" date="2024-09" db="EMBL/GenBank/DDBJ databases">
        <authorList>
            <person name="Sun Q."/>
            <person name="Mori K."/>
        </authorList>
    </citation>
    <scope>NUCLEOTIDE SEQUENCE [LARGE SCALE GENOMIC DNA]</scope>
    <source>
        <strain evidence="14 15">CCM 8545</strain>
    </source>
</reference>
<evidence type="ECO:0000256" key="4">
    <source>
        <dbReference type="ARBA" id="ARBA00016218"/>
    </source>
</evidence>
<keyword evidence="8" id="KW-0067">ATP-binding</keyword>
<dbReference type="CDD" id="cd00483">
    <property type="entry name" value="HPPK"/>
    <property type="match status" value="1"/>
</dbReference>
<dbReference type="Pfam" id="PF01288">
    <property type="entry name" value="HPPK"/>
    <property type="match status" value="1"/>
</dbReference>
<keyword evidence="9" id="KW-0289">Folate biosynthesis</keyword>
<keyword evidence="15" id="KW-1185">Reference proteome</keyword>
<dbReference type="Proteomes" id="UP001589758">
    <property type="component" value="Unassembled WGS sequence"/>
</dbReference>
<dbReference type="Gene3D" id="3.30.70.560">
    <property type="entry name" value="7,8-Dihydro-6-hydroxymethylpterin-pyrophosphokinase HPPK"/>
    <property type="match status" value="1"/>
</dbReference>
<gene>
    <name evidence="14" type="primary">folK</name>
    <name evidence="14" type="ORF">ACFFIT_11645</name>
</gene>
<dbReference type="GO" id="GO:0003848">
    <property type="term" value="F:2-amino-4-hydroxy-6-hydroxymethyldihydropteridine diphosphokinase activity"/>
    <property type="evidence" value="ECO:0007669"/>
    <property type="project" value="UniProtKB-EC"/>
</dbReference>
<comment type="caution">
    <text evidence="14">The sequence shown here is derived from an EMBL/GenBank/DDBJ whole genome shotgun (WGS) entry which is preliminary data.</text>
</comment>
<evidence type="ECO:0000259" key="13">
    <source>
        <dbReference type="PROSITE" id="PS00794"/>
    </source>
</evidence>
<evidence type="ECO:0000256" key="11">
    <source>
        <dbReference type="ARBA" id="ARBA00029766"/>
    </source>
</evidence>
<keyword evidence="6" id="KW-0547">Nucleotide-binding</keyword>
<evidence type="ECO:0000256" key="5">
    <source>
        <dbReference type="ARBA" id="ARBA00022679"/>
    </source>
</evidence>
<dbReference type="InterPro" id="IPR000550">
    <property type="entry name" value="Hppk"/>
</dbReference>
<sequence>MSNMFSNNANHVHRAYLALGSNLGDPMLYINNAITSIKKLEFSSFIKVSSFYRTKPLGGLSQNDYLNAVVAIDTQLTPIELLNRTQAIELQQGRVRTKERFASRTLDIDILLYGNSIMNDERLTLPHHGLLEREFMLFPLFDIAPGLILPNGEPLADIIRKTDKNGMVLWSD</sequence>
<dbReference type="RefSeq" id="WP_385877850.1">
    <property type="nucleotide sequence ID" value="NZ_JBHLXE010000108.1"/>
</dbReference>
<dbReference type="NCBIfam" id="TIGR01498">
    <property type="entry name" value="folK"/>
    <property type="match status" value="1"/>
</dbReference>
<dbReference type="EC" id="2.7.6.3" evidence="3"/>
<dbReference type="EMBL" id="JBHLXE010000108">
    <property type="protein sequence ID" value="MFC0180724.1"/>
    <property type="molecule type" value="Genomic_DNA"/>
</dbReference>
<proteinExistence type="inferred from homology"/>
<evidence type="ECO:0000313" key="14">
    <source>
        <dbReference type="EMBL" id="MFC0180724.1"/>
    </source>
</evidence>
<evidence type="ECO:0000256" key="3">
    <source>
        <dbReference type="ARBA" id="ARBA00013253"/>
    </source>
</evidence>
<evidence type="ECO:0000256" key="1">
    <source>
        <dbReference type="ARBA" id="ARBA00005051"/>
    </source>
</evidence>
<keyword evidence="5 14" id="KW-0808">Transferase</keyword>
<dbReference type="InterPro" id="IPR035907">
    <property type="entry name" value="Hppk_sf"/>
</dbReference>
<evidence type="ECO:0000313" key="15">
    <source>
        <dbReference type="Proteomes" id="UP001589758"/>
    </source>
</evidence>
<evidence type="ECO:0000256" key="12">
    <source>
        <dbReference type="ARBA" id="ARBA00033413"/>
    </source>
</evidence>
<dbReference type="PANTHER" id="PTHR43071:SF1">
    <property type="entry name" value="2-AMINO-4-HYDROXY-6-HYDROXYMETHYLDIHYDROPTERIDINE PYROPHOSPHOKINASE"/>
    <property type="match status" value="1"/>
</dbReference>
<evidence type="ECO:0000256" key="2">
    <source>
        <dbReference type="ARBA" id="ARBA00005810"/>
    </source>
</evidence>